<dbReference type="KEGG" id="pka:PQ456_08015"/>
<proteinExistence type="predicted"/>
<evidence type="ECO:0000313" key="1">
    <source>
        <dbReference type="EMBL" id="WCT57439.1"/>
    </source>
</evidence>
<dbReference type="RefSeq" id="WP_273615646.1">
    <property type="nucleotide sequence ID" value="NZ_CP117416.1"/>
</dbReference>
<name>A0AAX3M5C8_9BACL</name>
<dbReference type="Proteomes" id="UP001220509">
    <property type="component" value="Chromosome"/>
</dbReference>
<reference evidence="1 2" key="1">
    <citation type="submission" date="2023-02" db="EMBL/GenBank/DDBJ databases">
        <title>Genome sequence of Paenibacillus kyungheensis KACC 18744.</title>
        <authorList>
            <person name="Kim S."/>
            <person name="Heo J."/>
            <person name="Kwon S.-W."/>
        </authorList>
    </citation>
    <scope>NUCLEOTIDE SEQUENCE [LARGE SCALE GENOMIC DNA]</scope>
    <source>
        <strain evidence="1 2">KACC 18744</strain>
    </source>
</reference>
<keyword evidence="2" id="KW-1185">Reference proteome</keyword>
<gene>
    <name evidence="1" type="ORF">PQ456_08015</name>
</gene>
<sequence length="92" mass="10923">MDDFEKDFNQFKSMRMESIANTIIYGSEDYKKLMLESDRLFTELCTYVEPEGMKLLMDYCNVVTLLQGIAESVMYEQGLKDRLRFKLQLKQI</sequence>
<dbReference type="AlphaFoldDB" id="A0AAX3M5C8"/>
<protein>
    <submittedName>
        <fullName evidence="1">Uncharacterized protein</fullName>
    </submittedName>
</protein>
<organism evidence="1 2">
    <name type="scientific">Paenibacillus kyungheensis</name>
    <dbReference type="NCBI Taxonomy" id="1452732"/>
    <lineage>
        <taxon>Bacteria</taxon>
        <taxon>Bacillati</taxon>
        <taxon>Bacillota</taxon>
        <taxon>Bacilli</taxon>
        <taxon>Bacillales</taxon>
        <taxon>Paenibacillaceae</taxon>
        <taxon>Paenibacillus</taxon>
    </lineage>
</organism>
<dbReference type="EMBL" id="CP117416">
    <property type="protein sequence ID" value="WCT57439.1"/>
    <property type="molecule type" value="Genomic_DNA"/>
</dbReference>
<accession>A0AAX3M5C8</accession>
<evidence type="ECO:0000313" key="2">
    <source>
        <dbReference type="Proteomes" id="UP001220509"/>
    </source>
</evidence>